<evidence type="ECO:0000256" key="1">
    <source>
        <dbReference type="SAM" id="MobiDB-lite"/>
    </source>
</evidence>
<dbReference type="AlphaFoldDB" id="A0A5B7KNF5"/>
<dbReference type="Proteomes" id="UP000324222">
    <property type="component" value="Unassembled WGS sequence"/>
</dbReference>
<protein>
    <submittedName>
        <fullName evidence="2">Uncharacterized protein</fullName>
    </submittedName>
</protein>
<dbReference type="EMBL" id="VSRR010153951">
    <property type="protein sequence ID" value="MPD06978.1"/>
    <property type="molecule type" value="Genomic_DNA"/>
</dbReference>
<gene>
    <name evidence="2" type="ORF">E2C01_102817</name>
</gene>
<feature type="region of interest" description="Disordered" evidence="1">
    <location>
        <begin position="1"/>
        <end position="33"/>
    </location>
</feature>
<comment type="caution">
    <text evidence="2">The sequence shown here is derived from an EMBL/GenBank/DDBJ whole genome shotgun (WGS) entry which is preliminary data.</text>
</comment>
<evidence type="ECO:0000313" key="2">
    <source>
        <dbReference type="EMBL" id="MPD06978.1"/>
    </source>
</evidence>
<sequence length="33" mass="3381">MRGGSQGIPADPVNYNGLYRASPGPDGKPITPP</sequence>
<organism evidence="2 3">
    <name type="scientific">Portunus trituberculatus</name>
    <name type="common">Swimming crab</name>
    <name type="synonym">Neptunus trituberculatus</name>
    <dbReference type="NCBI Taxonomy" id="210409"/>
    <lineage>
        <taxon>Eukaryota</taxon>
        <taxon>Metazoa</taxon>
        <taxon>Ecdysozoa</taxon>
        <taxon>Arthropoda</taxon>
        <taxon>Crustacea</taxon>
        <taxon>Multicrustacea</taxon>
        <taxon>Malacostraca</taxon>
        <taxon>Eumalacostraca</taxon>
        <taxon>Eucarida</taxon>
        <taxon>Decapoda</taxon>
        <taxon>Pleocyemata</taxon>
        <taxon>Brachyura</taxon>
        <taxon>Eubrachyura</taxon>
        <taxon>Portunoidea</taxon>
        <taxon>Portunidae</taxon>
        <taxon>Portuninae</taxon>
        <taxon>Portunus</taxon>
    </lineage>
</organism>
<accession>A0A5B7KNF5</accession>
<keyword evidence="3" id="KW-1185">Reference proteome</keyword>
<name>A0A5B7KNF5_PORTR</name>
<proteinExistence type="predicted"/>
<reference evidence="2 3" key="1">
    <citation type="submission" date="2019-05" db="EMBL/GenBank/DDBJ databases">
        <title>Another draft genome of Portunus trituberculatus and its Hox gene families provides insights of decapod evolution.</title>
        <authorList>
            <person name="Jeong J.-H."/>
            <person name="Song I."/>
            <person name="Kim S."/>
            <person name="Choi T."/>
            <person name="Kim D."/>
            <person name="Ryu S."/>
            <person name="Kim W."/>
        </authorList>
    </citation>
    <scope>NUCLEOTIDE SEQUENCE [LARGE SCALE GENOMIC DNA]</scope>
    <source>
        <tissue evidence="2">Muscle</tissue>
    </source>
</reference>
<evidence type="ECO:0000313" key="3">
    <source>
        <dbReference type="Proteomes" id="UP000324222"/>
    </source>
</evidence>